<protein>
    <recommendedName>
        <fullName evidence="2 9">Quinolinate synthase</fullName>
        <ecNumber evidence="2 9">2.5.1.72</ecNumber>
    </recommendedName>
</protein>
<dbReference type="OrthoDB" id="9801204at2"/>
<comment type="catalytic activity">
    <reaction evidence="9">
        <text>iminosuccinate + dihydroxyacetone phosphate = quinolinate + phosphate + 2 H2O + H(+)</text>
        <dbReference type="Rhea" id="RHEA:25888"/>
        <dbReference type="ChEBI" id="CHEBI:15377"/>
        <dbReference type="ChEBI" id="CHEBI:15378"/>
        <dbReference type="ChEBI" id="CHEBI:29959"/>
        <dbReference type="ChEBI" id="CHEBI:43474"/>
        <dbReference type="ChEBI" id="CHEBI:57642"/>
        <dbReference type="ChEBI" id="CHEBI:77875"/>
        <dbReference type="EC" id="2.5.1.72"/>
    </reaction>
</comment>
<sequence length="350" mass="38116">MLDLTDIRSELGNHYDLAPSVDLAAEMPEIYARMDRVVSPPDFAIYAPYIKAINALKKERNAVILAHNYMTPQIYHGIADVVGDSLQLAIEATRVEADVIVQCGVHFMAETSKILNPSKTVLIPDMDAGCSLAESITAEGIAEMRAKYPGAPVVTYVNTTAEVKAASDICCTSSNAAQIVAAQESDTVIMTPDKYLAQNVAKDVPHKRIVWWDGACIVHEQFTAQDLRDFRASEPTTRIIAHPECPPDVVAEADFSGSTSGIIDYVNSERPEKALLVTECSMGSNIANAMPDVDFVGPCNMCPFMKMITLEKVLWTLHSMQGAVEVDPEVADRARVAVQRMIDVSRAQAA</sequence>
<evidence type="ECO:0000256" key="7">
    <source>
        <dbReference type="ARBA" id="ARBA00023004"/>
    </source>
</evidence>
<dbReference type="InterPro" id="IPR023066">
    <property type="entry name" value="Quinolinate_synth_type2"/>
</dbReference>
<dbReference type="GO" id="GO:0005737">
    <property type="term" value="C:cytoplasm"/>
    <property type="evidence" value="ECO:0007669"/>
    <property type="project" value="UniProtKB-SubCell"/>
</dbReference>
<dbReference type="InterPro" id="IPR003473">
    <property type="entry name" value="NadA"/>
</dbReference>
<feature type="binding site" evidence="9">
    <location>
        <position position="130"/>
    </location>
    <ligand>
        <name>[4Fe-4S] cluster</name>
        <dbReference type="ChEBI" id="CHEBI:49883"/>
    </ligand>
</feature>
<feature type="binding site" evidence="9">
    <location>
        <begin position="156"/>
        <end position="158"/>
    </location>
    <ligand>
        <name>iminosuccinate</name>
        <dbReference type="ChEBI" id="CHEBI:77875"/>
    </ligand>
</feature>
<keyword evidence="3 9" id="KW-0004">4Fe-4S</keyword>
<keyword evidence="4 9" id="KW-0662">Pyridine nucleotide biosynthesis</keyword>
<dbReference type="RefSeq" id="WP_037926477.1">
    <property type="nucleotide sequence ID" value="NZ_CP054599.1"/>
</dbReference>
<organism evidence="10 11">
    <name type="scientific">Pseudosulfitobacter pseudonitzschiae</name>
    <dbReference type="NCBI Taxonomy" id="1402135"/>
    <lineage>
        <taxon>Bacteria</taxon>
        <taxon>Pseudomonadati</taxon>
        <taxon>Pseudomonadota</taxon>
        <taxon>Alphaproteobacteria</taxon>
        <taxon>Rhodobacterales</taxon>
        <taxon>Roseobacteraceae</taxon>
        <taxon>Pseudosulfitobacter</taxon>
    </lineage>
</organism>
<gene>
    <name evidence="9" type="primary">nadA</name>
    <name evidence="10" type="ORF">SUH3_20575</name>
</gene>
<dbReference type="PANTHER" id="PTHR30573:SF0">
    <property type="entry name" value="QUINOLINATE SYNTHASE, CHLOROPLASTIC"/>
    <property type="match status" value="1"/>
</dbReference>
<keyword evidence="9" id="KW-0963">Cytoplasm</keyword>
<evidence type="ECO:0000313" key="11">
    <source>
        <dbReference type="Proteomes" id="UP000027746"/>
    </source>
</evidence>
<dbReference type="GeneID" id="68871317"/>
<dbReference type="Gene3D" id="3.40.50.10800">
    <property type="entry name" value="NadA-like"/>
    <property type="match status" value="3"/>
</dbReference>
<comment type="caution">
    <text evidence="10">The sequence shown here is derived from an EMBL/GenBank/DDBJ whole genome shotgun (WGS) entry which is preliminary data.</text>
</comment>
<dbReference type="NCBIfam" id="TIGR00550">
    <property type="entry name" value="nadA"/>
    <property type="match status" value="1"/>
</dbReference>
<keyword evidence="5 9" id="KW-0808">Transferase</keyword>
<evidence type="ECO:0000256" key="3">
    <source>
        <dbReference type="ARBA" id="ARBA00022485"/>
    </source>
</evidence>
<dbReference type="GO" id="GO:0046872">
    <property type="term" value="F:metal ion binding"/>
    <property type="evidence" value="ECO:0007669"/>
    <property type="project" value="UniProtKB-KW"/>
</dbReference>
<dbReference type="NCBIfam" id="NF006878">
    <property type="entry name" value="PRK09375.1-2"/>
    <property type="match status" value="1"/>
</dbReference>
<dbReference type="Proteomes" id="UP000027746">
    <property type="component" value="Unassembled WGS sequence"/>
</dbReference>
<dbReference type="AlphaFoldDB" id="A0A073J0J7"/>
<evidence type="ECO:0000256" key="1">
    <source>
        <dbReference type="ARBA" id="ARBA00005065"/>
    </source>
</evidence>
<keyword evidence="11" id="KW-1185">Reference proteome</keyword>
<evidence type="ECO:0000256" key="4">
    <source>
        <dbReference type="ARBA" id="ARBA00022642"/>
    </source>
</evidence>
<comment type="similarity">
    <text evidence="9">Belongs to the quinolinate synthase family. Type 2 subfamily.</text>
</comment>
<dbReference type="GO" id="GO:0008987">
    <property type="term" value="F:quinolinate synthetase A activity"/>
    <property type="evidence" value="ECO:0007669"/>
    <property type="project" value="UniProtKB-UniRule"/>
</dbReference>
<keyword evidence="7 9" id="KW-0408">Iron</keyword>
<dbReference type="HAMAP" id="MF_00568">
    <property type="entry name" value="NadA_type2"/>
    <property type="match status" value="1"/>
</dbReference>
<dbReference type="SUPFAM" id="SSF142754">
    <property type="entry name" value="NadA-like"/>
    <property type="match status" value="1"/>
</dbReference>
<comment type="pathway">
    <text evidence="1 9">Cofactor biosynthesis; NAD(+) biosynthesis; quinolinate from iminoaspartate: step 1/1.</text>
</comment>
<feature type="binding site" evidence="9">
    <location>
        <begin position="242"/>
        <end position="244"/>
    </location>
    <ligand>
        <name>iminosuccinate</name>
        <dbReference type="ChEBI" id="CHEBI:77875"/>
    </ligand>
</feature>
<dbReference type="Pfam" id="PF02445">
    <property type="entry name" value="NadA"/>
    <property type="match status" value="1"/>
</dbReference>
<comment type="cofactor">
    <cofactor evidence="9">
        <name>[4Fe-4S] cluster</name>
        <dbReference type="ChEBI" id="CHEBI:49883"/>
    </cofactor>
    <text evidence="9">Binds 1 [4Fe-4S] cluster per subunit.</text>
</comment>
<dbReference type="NCBIfam" id="NF006879">
    <property type="entry name" value="PRK09375.1-4"/>
    <property type="match status" value="1"/>
</dbReference>
<comment type="function">
    <text evidence="9">Catalyzes the condensation of iminoaspartate with dihydroxyacetone phosphate to form quinolinate.</text>
</comment>
<accession>A0A073J0J7</accession>
<evidence type="ECO:0000256" key="6">
    <source>
        <dbReference type="ARBA" id="ARBA00022723"/>
    </source>
</evidence>
<dbReference type="EC" id="2.5.1.72" evidence="2 9"/>
<evidence type="ECO:0000256" key="5">
    <source>
        <dbReference type="ARBA" id="ARBA00022679"/>
    </source>
</evidence>
<evidence type="ECO:0000256" key="9">
    <source>
        <dbReference type="HAMAP-Rule" id="MF_00568"/>
    </source>
</evidence>
<keyword evidence="8 9" id="KW-0411">Iron-sulfur</keyword>
<dbReference type="InterPro" id="IPR036094">
    <property type="entry name" value="NadA_sf"/>
</dbReference>
<feature type="binding site" evidence="9">
    <location>
        <position position="85"/>
    </location>
    <ligand>
        <name>iminosuccinate</name>
        <dbReference type="ChEBI" id="CHEBI:77875"/>
    </ligand>
</feature>
<comment type="subcellular location">
    <subcellularLocation>
        <location evidence="9">Cytoplasm</location>
    </subcellularLocation>
</comment>
<dbReference type="UniPathway" id="UPA00253">
    <property type="reaction ID" value="UER00327"/>
</dbReference>
<dbReference type="GO" id="GO:0051539">
    <property type="term" value="F:4 iron, 4 sulfur cluster binding"/>
    <property type="evidence" value="ECO:0007669"/>
    <property type="project" value="UniProtKB-KW"/>
</dbReference>
<feature type="binding site" evidence="9">
    <location>
        <position position="67"/>
    </location>
    <ligand>
        <name>iminosuccinate</name>
        <dbReference type="ChEBI" id="CHEBI:77875"/>
    </ligand>
</feature>
<reference evidence="10 11" key="1">
    <citation type="submission" date="2014-01" db="EMBL/GenBank/DDBJ databases">
        <title>Sulfitobacter sp. H3 (MCCC 1A00686) Genome Sequencing.</title>
        <authorList>
            <person name="Lai Q."/>
            <person name="Hong Z."/>
        </authorList>
    </citation>
    <scope>NUCLEOTIDE SEQUENCE [LARGE SCALE GENOMIC DNA]</scope>
    <source>
        <strain evidence="10 11">H3</strain>
    </source>
</reference>
<proteinExistence type="inferred from homology"/>
<feature type="binding site" evidence="9">
    <location>
        <position position="173"/>
    </location>
    <ligand>
        <name>iminosuccinate</name>
        <dbReference type="ChEBI" id="CHEBI:77875"/>
    </ligand>
</feature>
<evidence type="ECO:0000313" key="10">
    <source>
        <dbReference type="EMBL" id="KEJ95385.1"/>
    </source>
</evidence>
<evidence type="ECO:0000256" key="8">
    <source>
        <dbReference type="ARBA" id="ARBA00023014"/>
    </source>
</evidence>
<feature type="binding site" evidence="9">
    <location>
        <position position="216"/>
    </location>
    <ligand>
        <name>[4Fe-4S] cluster</name>
        <dbReference type="ChEBI" id="CHEBI:49883"/>
    </ligand>
</feature>
<keyword evidence="6 9" id="KW-0479">Metal-binding</keyword>
<dbReference type="GO" id="GO:0034628">
    <property type="term" value="P:'de novo' NAD+ biosynthetic process from L-aspartate"/>
    <property type="evidence" value="ECO:0007669"/>
    <property type="project" value="TreeGrafter"/>
</dbReference>
<dbReference type="EMBL" id="JAMD01000006">
    <property type="protein sequence ID" value="KEJ95385.1"/>
    <property type="molecule type" value="Genomic_DNA"/>
</dbReference>
<dbReference type="PANTHER" id="PTHR30573">
    <property type="entry name" value="QUINOLINATE SYNTHETASE A"/>
    <property type="match status" value="1"/>
</dbReference>
<feature type="binding site" evidence="9">
    <location>
        <position position="259"/>
    </location>
    <ligand>
        <name>iminosuccinate</name>
        <dbReference type="ChEBI" id="CHEBI:77875"/>
    </ligand>
</feature>
<feature type="binding site" evidence="9">
    <location>
        <position position="302"/>
    </location>
    <ligand>
        <name>[4Fe-4S] cluster</name>
        <dbReference type="ChEBI" id="CHEBI:49883"/>
    </ligand>
</feature>
<name>A0A073J0J7_9RHOB</name>
<evidence type="ECO:0000256" key="2">
    <source>
        <dbReference type="ARBA" id="ARBA00012669"/>
    </source>
</evidence>